<dbReference type="InterPro" id="IPR050141">
    <property type="entry name" value="GCL_type2/YbdK_subfam"/>
</dbReference>
<organism evidence="5 6">
    <name type="scientific">Methylobacterium soli</name>
    <dbReference type="NCBI Taxonomy" id="553447"/>
    <lineage>
        <taxon>Bacteria</taxon>
        <taxon>Pseudomonadati</taxon>
        <taxon>Pseudomonadota</taxon>
        <taxon>Alphaproteobacteria</taxon>
        <taxon>Hyphomicrobiales</taxon>
        <taxon>Methylobacteriaceae</taxon>
        <taxon>Methylobacterium</taxon>
    </lineage>
</organism>
<dbReference type="InterPro" id="IPR011793">
    <property type="entry name" value="YbdK"/>
</dbReference>
<keyword evidence="3 4" id="KW-0067">ATP-binding</keyword>
<accession>A0A6L3SS22</accession>
<keyword evidence="1 4" id="KW-0436">Ligase</keyword>
<gene>
    <name evidence="5" type="ORF">F6X53_24345</name>
</gene>
<evidence type="ECO:0000256" key="4">
    <source>
        <dbReference type="HAMAP-Rule" id="MF_01609"/>
    </source>
</evidence>
<dbReference type="HAMAP" id="MF_01609">
    <property type="entry name" value="Glu_cys_ligase_2"/>
    <property type="match status" value="1"/>
</dbReference>
<keyword evidence="6" id="KW-1185">Reference proteome</keyword>
<dbReference type="Proteomes" id="UP000474159">
    <property type="component" value="Unassembled WGS sequence"/>
</dbReference>
<keyword evidence="2 4" id="KW-0547">Nucleotide-binding</keyword>
<dbReference type="Pfam" id="PF04107">
    <property type="entry name" value="GCS2"/>
    <property type="match status" value="1"/>
</dbReference>
<dbReference type="GO" id="GO:0042398">
    <property type="term" value="P:modified amino acid biosynthetic process"/>
    <property type="evidence" value="ECO:0007669"/>
    <property type="project" value="InterPro"/>
</dbReference>
<evidence type="ECO:0000256" key="2">
    <source>
        <dbReference type="ARBA" id="ARBA00022741"/>
    </source>
</evidence>
<dbReference type="EMBL" id="VZZK01000032">
    <property type="protein sequence ID" value="KAB1075960.1"/>
    <property type="molecule type" value="Genomic_DNA"/>
</dbReference>
<protein>
    <recommendedName>
        <fullName evidence="4">Putative glutamate--cysteine ligase 2</fullName>
        <ecNumber evidence="4">6.3.2.2</ecNumber>
    </recommendedName>
    <alternativeName>
        <fullName evidence="4">Gamma-glutamylcysteine synthetase 2</fullName>
        <shortName evidence="4">GCS 2</shortName>
        <shortName evidence="4">Gamma-GCS 2</shortName>
    </alternativeName>
</protein>
<dbReference type="AlphaFoldDB" id="A0A6L3SS22"/>
<dbReference type="EC" id="6.3.2.2" evidence="4"/>
<dbReference type="NCBIfam" id="NF010039">
    <property type="entry name" value="PRK13515.1"/>
    <property type="match status" value="1"/>
</dbReference>
<dbReference type="PANTHER" id="PTHR36510">
    <property type="entry name" value="GLUTAMATE--CYSTEINE LIGASE 2-RELATED"/>
    <property type="match status" value="1"/>
</dbReference>
<reference evidence="5 6" key="1">
    <citation type="submission" date="2019-09" db="EMBL/GenBank/DDBJ databases">
        <title>YIM 48816 draft genome.</title>
        <authorList>
            <person name="Jiang L."/>
        </authorList>
    </citation>
    <scope>NUCLEOTIDE SEQUENCE [LARGE SCALE GENOMIC DNA]</scope>
    <source>
        <strain evidence="5 6">YIM 48816</strain>
    </source>
</reference>
<evidence type="ECO:0000313" key="6">
    <source>
        <dbReference type="Proteomes" id="UP000474159"/>
    </source>
</evidence>
<evidence type="ECO:0000313" key="5">
    <source>
        <dbReference type="EMBL" id="KAB1075960.1"/>
    </source>
</evidence>
<dbReference type="Gene3D" id="3.30.590.20">
    <property type="match status" value="1"/>
</dbReference>
<dbReference type="NCBIfam" id="TIGR02050">
    <property type="entry name" value="gshA_cyan_rel"/>
    <property type="match status" value="1"/>
</dbReference>
<sequence>MEYDPEVLRQFGVDQWLLGRVLAGLASAETRDPAAFSIGIEEEYFLSDARTGHAAFITPDSLFANASAATEGRVGREFLQSQVEVATPPYACLRKARTELRYIRRMLATLASEQGLAVLACGTHPTARWHEAARSEAERYGRLMDDLQMIGQRNMLCGMHVHVELPDPDRRVDVMCRMIPYLPLFLALSTSSPFWQARATGLRGYRLAAYDELPRTGIPELFRTTEAFEAYVSALVRSGAMQDASYVWWMIRPSAKYPTLELRAPDCCTRLDDAIAIAALYRVLARHLFVHPDRNRDIDARARAIAQENKWRAQRYGVHGSFVSADGAVTVADLVEHLIAMTREDAEILGCTDEVAHCRTIVAAGTSADAQLAIFQEKEQGGSEAALAAVAAWVAQNTARG</sequence>
<comment type="catalytic activity">
    <reaction evidence="4">
        <text>L-cysteine + L-glutamate + ATP = gamma-L-glutamyl-L-cysteine + ADP + phosphate + H(+)</text>
        <dbReference type="Rhea" id="RHEA:13285"/>
        <dbReference type="ChEBI" id="CHEBI:15378"/>
        <dbReference type="ChEBI" id="CHEBI:29985"/>
        <dbReference type="ChEBI" id="CHEBI:30616"/>
        <dbReference type="ChEBI" id="CHEBI:35235"/>
        <dbReference type="ChEBI" id="CHEBI:43474"/>
        <dbReference type="ChEBI" id="CHEBI:58173"/>
        <dbReference type="ChEBI" id="CHEBI:456216"/>
        <dbReference type="EC" id="6.3.2.2"/>
    </reaction>
</comment>
<name>A0A6L3SS22_9HYPH</name>
<dbReference type="GO" id="GO:0004357">
    <property type="term" value="F:glutamate-cysteine ligase activity"/>
    <property type="evidence" value="ECO:0007669"/>
    <property type="project" value="UniProtKB-EC"/>
</dbReference>
<proteinExistence type="inferred from homology"/>
<dbReference type="InterPro" id="IPR006336">
    <property type="entry name" value="GCS2"/>
</dbReference>
<dbReference type="InterPro" id="IPR014746">
    <property type="entry name" value="Gln_synth/guanido_kin_cat_dom"/>
</dbReference>
<dbReference type="OrthoDB" id="9769628at2"/>
<dbReference type="SUPFAM" id="SSF55931">
    <property type="entry name" value="Glutamine synthetase/guanido kinase"/>
    <property type="match status" value="1"/>
</dbReference>
<evidence type="ECO:0000256" key="3">
    <source>
        <dbReference type="ARBA" id="ARBA00022840"/>
    </source>
</evidence>
<comment type="caution">
    <text evidence="5">The sequence shown here is derived from an EMBL/GenBank/DDBJ whole genome shotgun (WGS) entry which is preliminary data.</text>
</comment>
<dbReference type="RefSeq" id="WP_151003172.1">
    <property type="nucleotide sequence ID" value="NZ_BPQY01000559.1"/>
</dbReference>
<comment type="similarity">
    <text evidence="4">Belongs to the glutamate--cysteine ligase type 2 family. YbdK subfamily.</text>
</comment>
<dbReference type="GO" id="GO:0005524">
    <property type="term" value="F:ATP binding"/>
    <property type="evidence" value="ECO:0007669"/>
    <property type="project" value="UniProtKB-KW"/>
</dbReference>
<dbReference type="PANTHER" id="PTHR36510:SF1">
    <property type="entry name" value="GLUTAMATE--CYSTEINE LIGASE 2-RELATED"/>
    <property type="match status" value="1"/>
</dbReference>
<comment type="function">
    <text evidence="4">ATP-dependent carboxylate-amine ligase which exhibits weak glutamate--cysteine ligase activity.</text>
</comment>
<evidence type="ECO:0000256" key="1">
    <source>
        <dbReference type="ARBA" id="ARBA00022598"/>
    </source>
</evidence>